<dbReference type="EMBL" id="JBEVCJ010000001">
    <property type="protein sequence ID" value="MET1253816.1"/>
    <property type="molecule type" value="Genomic_DNA"/>
</dbReference>
<gene>
    <name evidence="1" type="ORF">ABVT43_01640</name>
</gene>
<accession>A0ABV2BPE3</accession>
<evidence type="ECO:0008006" key="3">
    <source>
        <dbReference type="Google" id="ProtNLM"/>
    </source>
</evidence>
<comment type="caution">
    <text evidence="1">The sequence shown here is derived from an EMBL/GenBank/DDBJ whole genome shotgun (WGS) entry which is preliminary data.</text>
</comment>
<dbReference type="Proteomes" id="UP001548189">
    <property type="component" value="Unassembled WGS sequence"/>
</dbReference>
<dbReference type="InterPro" id="IPR043502">
    <property type="entry name" value="DNA/RNA_pol_sf"/>
</dbReference>
<dbReference type="RefSeq" id="WP_353873356.1">
    <property type="nucleotide sequence ID" value="NZ_JBEVCJ010000001.1"/>
</dbReference>
<protein>
    <recommendedName>
        <fullName evidence="3">DNA-directed DNA polymerase</fullName>
    </recommendedName>
</protein>
<dbReference type="SUPFAM" id="SSF56672">
    <property type="entry name" value="DNA/RNA polymerases"/>
    <property type="match status" value="1"/>
</dbReference>
<evidence type="ECO:0000313" key="1">
    <source>
        <dbReference type="EMBL" id="MET1253816.1"/>
    </source>
</evidence>
<keyword evidence="2" id="KW-1185">Reference proteome</keyword>
<sequence length="912" mass="104798">MIESINTKQPYFSISPRAGFNTNMAMPSFETAGSYSNNSIDIEALLTEKRNALEEQLSGKKKRQRKRHDMRLSPIFGFDTEYQYDEDEDKNTVIAYSYCIHYDGQQCSGVFKVKQFDESGRMKFDKFFVKAIEAAIKAEVLAGWEDAEHVVMAAFMIRADLFSFSGAFKDFKTRLDGVRKSVVTIKEDYAVDIEAVYNRGLDFSEQKLWDKNRNRREVDISFYDLMLLAPAGFNLKKVGELVGLPKIDIEAPYSIERMIEFMLEAPEKFDEYSIRDSEIAALYMEKMIEFCCDELGFSSVPYTIGGIGVKRFKSLLEGDFNEVFGFEEIKETVWSHKKAKPVTMKKRVVSLLRSIFEQFAIEGYHGGRNESFLNGLSPKGRWKDYDAPSCYTTILNRLRPLDFESFRTTKNPQDFVGDKFGVAYIKFKHHGNPRVTTLPVNAGSKGLFYVKEGECVVGSSEIEVALNAGVEIEIIQGVVGDWVDPNNRIFLAFMQEVRAERNNYETGSFEERMWKEIGNSLYGKLAQGLRKRAVFDTSSGLSKQIPQSPITNPLFALIVTSDARALMTEMMLSIPEEHYIGNVTTDGFTTTADLDKGEINLNGAICQRFRECYHMIESSDKEILVKKHEVARLNFMKNRGQETVEFIDGEEPIQARAGITLPKGVEDKHQYMRDLYFNRYVGQEITTKHLISNREMFIDERDFVSVERTQVMNLEWDMKRELVNPVEMTHDGVTHIFCETVPHKNLDEAMEMRARFDGWRVNHCLKRLSDWESWEDYWLTTRLTLPTGIRYQFLKGEDGKVLKTKDGQKIGEGSDGILRRLFIRAYMQNCCGLNSSSVERKELAEWLTDNGYITTANEVRGAARALFVEGVVPVTDKAIKLLHLLLERFPEFEYQALFDPEQLDELERRLIA</sequence>
<reference evidence="1 2" key="1">
    <citation type="submission" date="2024-06" db="EMBL/GenBank/DDBJ databases">
        <authorList>
            <person name="Li F."/>
        </authorList>
    </citation>
    <scope>NUCLEOTIDE SEQUENCE [LARGE SCALE GENOMIC DNA]</scope>
    <source>
        <strain evidence="1 2">GXAS 311</strain>
    </source>
</reference>
<evidence type="ECO:0000313" key="2">
    <source>
        <dbReference type="Proteomes" id="UP001548189"/>
    </source>
</evidence>
<organism evidence="1 2">
    <name type="scientific">Aliikangiella maris</name>
    <dbReference type="NCBI Taxonomy" id="3162458"/>
    <lineage>
        <taxon>Bacteria</taxon>
        <taxon>Pseudomonadati</taxon>
        <taxon>Pseudomonadota</taxon>
        <taxon>Gammaproteobacteria</taxon>
        <taxon>Oceanospirillales</taxon>
        <taxon>Pleioneaceae</taxon>
        <taxon>Aliikangiella</taxon>
    </lineage>
</organism>
<name>A0ABV2BPE3_9GAMM</name>
<proteinExistence type="predicted"/>